<organism evidence="1 2">
    <name type="scientific">Caldanaerobacter subterraneus</name>
    <dbReference type="NCBI Taxonomy" id="911092"/>
    <lineage>
        <taxon>Bacteria</taxon>
        <taxon>Bacillati</taxon>
        <taxon>Bacillota</taxon>
        <taxon>Clostridia</taxon>
        <taxon>Thermoanaerobacterales</taxon>
        <taxon>Thermoanaerobacteraceae</taxon>
        <taxon>Caldanaerobacter</taxon>
    </lineage>
</organism>
<accession>A0A101E353</accession>
<gene>
    <name evidence="1" type="ORF">DEA61_00405</name>
</gene>
<name>A0A101E353_9THEO</name>
<dbReference type="RefSeq" id="WP_278428489.1">
    <property type="nucleotide sequence ID" value="NZ_DOLB01000011.1"/>
</dbReference>
<reference evidence="1 2" key="1">
    <citation type="journal article" date="2018" name="Nat. Biotechnol.">
        <title>A standardized bacterial taxonomy based on genome phylogeny substantially revises the tree of life.</title>
        <authorList>
            <person name="Parks D.H."/>
            <person name="Chuvochina M."/>
            <person name="Waite D.W."/>
            <person name="Rinke C."/>
            <person name="Skarshewski A."/>
            <person name="Chaumeil P.A."/>
            <person name="Hugenholtz P."/>
        </authorList>
    </citation>
    <scope>NUCLEOTIDE SEQUENCE [LARGE SCALE GENOMIC DNA]</scope>
    <source>
        <strain evidence="1">UBA12544</strain>
    </source>
</reference>
<dbReference type="Proteomes" id="UP000264445">
    <property type="component" value="Unassembled WGS sequence"/>
</dbReference>
<dbReference type="AlphaFoldDB" id="A0A101E353"/>
<evidence type="ECO:0008006" key="3">
    <source>
        <dbReference type="Google" id="ProtNLM"/>
    </source>
</evidence>
<proteinExistence type="predicted"/>
<evidence type="ECO:0000313" key="2">
    <source>
        <dbReference type="Proteomes" id="UP000264445"/>
    </source>
</evidence>
<comment type="caution">
    <text evidence="1">The sequence shown here is derived from an EMBL/GenBank/DDBJ whole genome shotgun (WGS) entry which is preliminary data.</text>
</comment>
<evidence type="ECO:0000313" key="1">
    <source>
        <dbReference type="EMBL" id="HBT48350.1"/>
    </source>
</evidence>
<dbReference type="EMBL" id="DOLB01000011">
    <property type="protein sequence ID" value="HBT48350.1"/>
    <property type="molecule type" value="Genomic_DNA"/>
</dbReference>
<protein>
    <recommendedName>
        <fullName evidence="3">Homeodomain phBC6A51-type domain-containing protein</fullName>
    </recommendedName>
</protein>
<dbReference type="Gene3D" id="1.10.10.60">
    <property type="entry name" value="Homeodomain-like"/>
    <property type="match status" value="1"/>
</dbReference>
<sequence length="168" mass="19195">MAKNYKRQQGLTIEQLNAIDLLVMGMTDQEVADKVGVNRVTVTSWRLYDPYFQAELNKRRKEVWGASIDKMRSLIPKALETVENAIKQGDVKTALEFLKMAGMGDVFVGNIGEDEPEKIIERLAKEKESKALFDPDTYSREMHKKSVLDELDELADRLLRLQQAGYSK</sequence>